<name>A0AC35U0I5_9BILA</name>
<sequence length="164" mass="18118">MSFTEYFYKISDFSTEAYKQLPDLKGWLKPKPHATSACINTTVNYSDLMPRLYPNILRIAGISGAAAIALSAYGAHAVMKDTNMDELSKKQYDTASKYHLIHTVALLGATQAKNPKLTGSLFIIGMLLFCGPLYHSAITRDKALVPITPYGGFMLIFGWLSFLV</sequence>
<dbReference type="Proteomes" id="UP000095286">
    <property type="component" value="Unplaced"/>
</dbReference>
<protein>
    <submittedName>
        <fullName evidence="2">Conserved plasma membrane protein</fullName>
    </submittedName>
</protein>
<reference evidence="2" key="1">
    <citation type="submission" date="2016-11" db="UniProtKB">
        <authorList>
            <consortium name="WormBaseParasite"/>
        </authorList>
    </citation>
    <scope>IDENTIFICATION</scope>
    <source>
        <strain evidence="2">KR3021</strain>
    </source>
</reference>
<proteinExistence type="predicted"/>
<organism evidence="1 2">
    <name type="scientific">Rhabditophanes sp. KR3021</name>
    <dbReference type="NCBI Taxonomy" id="114890"/>
    <lineage>
        <taxon>Eukaryota</taxon>
        <taxon>Metazoa</taxon>
        <taxon>Ecdysozoa</taxon>
        <taxon>Nematoda</taxon>
        <taxon>Chromadorea</taxon>
        <taxon>Rhabditida</taxon>
        <taxon>Tylenchina</taxon>
        <taxon>Panagrolaimomorpha</taxon>
        <taxon>Strongyloidoidea</taxon>
        <taxon>Alloionematidae</taxon>
        <taxon>Rhabditophanes</taxon>
    </lineage>
</organism>
<evidence type="ECO:0000313" key="1">
    <source>
        <dbReference type="Proteomes" id="UP000095286"/>
    </source>
</evidence>
<evidence type="ECO:0000313" key="2">
    <source>
        <dbReference type="WBParaSite" id="RSKR_0000630400.1"/>
    </source>
</evidence>
<dbReference type="WBParaSite" id="RSKR_0000630400.1">
    <property type="protein sequence ID" value="RSKR_0000630400.1"/>
    <property type="gene ID" value="RSKR_0000630400"/>
</dbReference>
<accession>A0AC35U0I5</accession>